<dbReference type="RefSeq" id="WP_379789714.1">
    <property type="nucleotide sequence ID" value="NZ_JBHSQB010000003.1"/>
</dbReference>
<proteinExistence type="predicted"/>
<dbReference type="Proteomes" id="UP001596287">
    <property type="component" value="Unassembled WGS sequence"/>
</dbReference>
<feature type="signal peptide" evidence="1">
    <location>
        <begin position="1"/>
        <end position="17"/>
    </location>
</feature>
<gene>
    <name evidence="2" type="ORF">ACFPVY_00490</name>
</gene>
<reference evidence="3" key="1">
    <citation type="journal article" date="2019" name="Int. J. Syst. Evol. Microbiol.">
        <title>The Global Catalogue of Microorganisms (GCM) 10K type strain sequencing project: providing services to taxonomists for standard genome sequencing and annotation.</title>
        <authorList>
            <consortium name="The Broad Institute Genomics Platform"/>
            <consortium name="The Broad Institute Genome Sequencing Center for Infectious Disease"/>
            <person name="Wu L."/>
            <person name="Ma J."/>
        </authorList>
    </citation>
    <scope>NUCLEOTIDE SEQUENCE [LARGE SCALE GENOMIC DNA]</scope>
    <source>
        <strain evidence="3">CCUG 49679</strain>
    </source>
</reference>
<feature type="chain" id="PRO_5045692902" description="DUF4412 domain-containing protein" evidence="1">
    <location>
        <begin position="18"/>
        <end position="207"/>
    </location>
</feature>
<evidence type="ECO:0008006" key="4">
    <source>
        <dbReference type="Google" id="ProtNLM"/>
    </source>
</evidence>
<protein>
    <recommendedName>
        <fullName evidence="4">DUF4412 domain-containing protein</fullName>
    </recommendedName>
</protein>
<evidence type="ECO:0000256" key="1">
    <source>
        <dbReference type="SAM" id="SignalP"/>
    </source>
</evidence>
<evidence type="ECO:0000313" key="2">
    <source>
        <dbReference type="EMBL" id="MFC6095109.1"/>
    </source>
</evidence>
<comment type="caution">
    <text evidence="2">The sequence shown here is derived from an EMBL/GenBank/DDBJ whole genome shotgun (WGS) entry which is preliminary data.</text>
</comment>
<keyword evidence="3" id="KW-1185">Reference proteome</keyword>
<evidence type="ECO:0000313" key="3">
    <source>
        <dbReference type="Proteomes" id="UP001596287"/>
    </source>
</evidence>
<sequence>MKKIVFFFLLLSFSAFAQNFEGEISYDVTYKSENPQLKPEQLASMMGNKQTYTIKDGNYKSAINGQMLQWQLYVKSANKLYTKMSNSESVFWNDASVQGDEVISAKVNKGVIEILGYNCDELVLECKSGVQKYYFNSKLAVDPALFVNHKFGNWYDFVSRSKALPLKSIVNSGPLEIHSVATKVTPKKLEASFFSLPAGVKLEKSPY</sequence>
<keyword evidence="1" id="KW-0732">Signal</keyword>
<dbReference type="EMBL" id="JBHSQB010000003">
    <property type="protein sequence ID" value="MFC6095109.1"/>
    <property type="molecule type" value="Genomic_DNA"/>
</dbReference>
<name>A0ABW1PHU9_9FLAO</name>
<organism evidence="2 3">
    <name type="scientific">Flavobacterium qiangtangense</name>
    <dbReference type="NCBI Taxonomy" id="1442595"/>
    <lineage>
        <taxon>Bacteria</taxon>
        <taxon>Pseudomonadati</taxon>
        <taxon>Bacteroidota</taxon>
        <taxon>Flavobacteriia</taxon>
        <taxon>Flavobacteriales</taxon>
        <taxon>Flavobacteriaceae</taxon>
        <taxon>Flavobacterium</taxon>
    </lineage>
</organism>
<accession>A0ABW1PHU9</accession>